<dbReference type="EMBL" id="JANLCJ010000006">
    <property type="protein sequence ID" value="MCS5735481.1"/>
    <property type="molecule type" value="Genomic_DNA"/>
</dbReference>
<feature type="region of interest" description="Disordered" evidence="1">
    <location>
        <begin position="1"/>
        <end position="22"/>
    </location>
</feature>
<evidence type="ECO:0000256" key="1">
    <source>
        <dbReference type="SAM" id="MobiDB-lite"/>
    </source>
</evidence>
<reference evidence="2" key="1">
    <citation type="submission" date="2022-08" db="EMBL/GenBank/DDBJ databases">
        <authorList>
            <person name="Deng Y."/>
            <person name="Han X.-F."/>
            <person name="Zhang Y.-Q."/>
        </authorList>
    </citation>
    <scope>NUCLEOTIDE SEQUENCE</scope>
    <source>
        <strain evidence="2">CPCC 203386</strain>
    </source>
</reference>
<dbReference type="CDD" id="cd06561">
    <property type="entry name" value="AlkD_like"/>
    <property type="match status" value="1"/>
</dbReference>
<name>A0ABT2H6A2_9MICO</name>
<sequence length="276" mass="30226">MNERAAGTGPAAGAGTARGDAPVAGAAPAARATAAEVEAALADIADAADAVNLRRFFKTGPGQYGEGDEFIGVRVPASRAVAKRFANRLAPAEIDALLESRVHEHRLVGLFLLIADLDRAVAPRTRDEADERRVVDQYRRAVRRGRVDNWDLVDSSADQILGRWLLLTGAPRDELFALARSDDLWQRRVGVLATFAFIKSGDATTTLEIAPLLLDDPHDLLHKAVGWMLREVGKRVDRALLLGFLDDYAARMPRTMLSYATEHLDAEQRRHYRSLG</sequence>
<dbReference type="PANTHER" id="PTHR34070:SF1">
    <property type="entry name" value="DNA ALKYLATION REPAIR PROTEIN"/>
    <property type="match status" value="1"/>
</dbReference>
<keyword evidence="3" id="KW-1185">Reference proteome</keyword>
<protein>
    <submittedName>
        <fullName evidence="2">DNA alkylation repair protein</fullName>
    </submittedName>
</protein>
<accession>A0ABT2H6A2</accession>
<evidence type="ECO:0000313" key="2">
    <source>
        <dbReference type="EMBL" id="MCS5735481.1"/>
    </source>
</evidence>
<proteinExistence type="predicted"/>
<dbReference type="PANTHER" id="PTHR34070">
    <property type="entry name" value="ARMADILLO-TYPE FOLD"/>
    <property type="match status" value="1"/>
</dbReference>
<organism evidence="2 3">
    <name type="scientific">Herbiconiux daphne</name>
    <dbReference type="NCBI Taxonomy" id="2970914"/>
    <lineage>
        <taxon>Bacteria</taxon>
        <taxon>Bacillati</taxon>
        <taxon>Actinomycetota</taxon>
        <taxon>Actinomycetes</taxon>
        <taxon>Micrococcales</taxon>
        <taxon>Microbacteriaceae</taxon>
        <taxon>Herbiconiux</taxon>
    </lineage>
</organism>
<dbReference type="Proteomes" id="UP001165586">
    <property type="component" value="Unassembled WGS sequence"/>
</dbReference>
<dbReference type="InterPro" id="IPR014825">
    <property type="entry name" value="DNA_alkylation"/>
</dbReference>
<dbReference type="Pfam" id="PF08713">
    <property type="entry name" value="DNA_alkylation"/>
    <property type="match status" value="1"/>
</dbReference>
<gene>
    <name evidence="2" type="ORF">N1032_17180</name>
</gene>
<dbReference type="RefSeq" id="WP_259540405.1">
    <property type="nucleotide sequence ID" value="NZ_JANLCJ010000006.1"/>
</dbReference>
<dbReference type="InterPro" id="IPR016024">
    <property type="entry name" value="ARM-type_fold"/>
</dbReference>
<dbReference type="Gene3D" id="1.25.10.90">
    <property type="match status" value="1"/>
</dbReference>
<evidence type="ECO:0000313" key="3">
    <source>
        <dbReference type="Proteomes" id="UP001165586"/>
    </source>
</evidence>
<dbReference type="SUPFAM" id="SSF48371">
    <property type="entry name" value="ARM repeat"/>
    <property type="match status" value="1"/>
</dbReference>
<comment type="caution">
    <text evidence="2">The sequence shown here is derived from an EMBL/GenBank/DDBJ whole genome shotgun (WGS) entry which is preliminary data.</text>
</comment>